<name>A0A368VJU4_9BACL</name>
<dbReference type="PANTHER" id="PTHR45674">
    <property type="entry name" value="DNA LIGASE 1/3 FAMILY MEMBER"/>
    <property type="match status" value="1"/>
</dbReference>
<evidence type="ECO:0000256" key="2">
    <source>
        <dbReference type="ARBA" id="ARBA00022598"/>
    </source>
</evidence>
<dbReference type="Gene3D" id="3.30.470.30">
    <property type="entry name" value="DNA ligase/mRNA capping enzyme"/>
    <property type="match status" value="1"/>
</dbReference>
<dbReference type="InterPro" id="IPR050191">
    <property type="entry name" value="ATP-dep_DNA_ligase"/>
</dbReference>
<dbReference type="GO" id="GO:0005524">
    <property type="term" value="F:ATP binding"/>
    <property type="evidence" value="ECO:0007669"/>
    <property type="project" value="InterPro"/>
</dbReference>
<dbReference type="GO" id="GO:0006281">
    <property type="term" value="P:DNA repair"/>
    <property type="evidence" value="ECO:0007669"/>
    <property type="project" value="InterPro"/>
</dbReference>
<comment type="similarity">
    <text evidence="1">Belongs to the ATP-dependent DNA ligase family.</text>
</comment>
<gene>
    <name evidence="4" type="ORF">DFP97_12234</name>
</gene>
<reference evidence="4 5" key="1">
    <citation type="submission" date="2018-07" db="EMBL/GenBank/DDBJ databases">
        <title>Genomic Encyclopedia of Type Strains, Phase III (KMG-III): the genomes of soil and plant-associated and newly described type strains.</title>
        <authorList>
            <person name="Whitman W."/>
        </authorList>
    </citation>
    <scope>NUCLEOTIDE SEQUENCE [LARGE SCALE GENOMIC DNA]</scope>
    <source>
        <strain evidence="4 5">CECT 7506</strain>
    </source>
</reference>
<accession>A0A368VJU4</accession>
<dbReference type="Gene3D" id="3.30.1490.70">
    <property type="match status" value="1"/>
</dbReference>
<dbReference type="Pfam" id="PF01068">
    <property type="entry name" value="DNA_ligase_A_M"/>
    <property type="match status" value="1"/>
</dbReference>
<proteinExistence type="inferred from homology"/>
<dbReference type="Proteomes" id="UP000252415">
    <property type="component" value="Unassembled WGS sequence"/>
</dbReference>
<evidence type="ECO:0000259" key="3">
    <source>
        <dbReference type="PROSITE" id="PS50160"/>
    </source>
</evidence>
<dbReference type="PROSITE" id="PS50160">
    <property type="entry name" value="DNA_LIGASE_A3"/>
    <property type="match status" value="1"/>
</dbReference>
<dbReference type="PANTHER" id="PTHR45674:SF4">
    <property type="entry name" value="DNA LIGASE 1"/>
    <property type="match status" value="1"/>
</dbReference>
<evidence type="ECO:0000313" key="4">
    <source>
        <dbReference type="EMBL" id="RCW41598.1"/>
    </source>
</evidence>
<dbReference type="GO" id="GO:0003910">
    <property type="term" value="F:DNA ligase (ATP) activity"/>
    <property type="evidence" value="ECO:0007669"/>
    <property type="project" value="InterPro"/>
</dbReference>
<protein>
    <submittedName>
        <fullName evidence="4">DNA ligase-1</fullName>
    </submittedName>
</protein>
<dbReference type="AlphaFoldDB" id="A0A368VJU4"/>
<dbReference type="InterPro" id="IPR012310">
    <property type="entry name" value="DNA_ligase_ATP-dep_cent"/>
</dbReference>
<keyword evidence="5" id="KW-1185">Reference proteome</keyword>
<organism evidence="4 5">
    <name type="scientific">Paenibacillus prosopidis</name>
    <dbReference type="NCBI Taxonomy" id="630520"/>
    <lineage>
        <taxon>Bacteria</taxon>
        <taxon>Bacillati</taxon>
        <taxon>Bacillota</taxon>
        <taxon>Bacilli</taxon>
        <taxon>Bacillales</taxon>
        <taxon>Paenibacillaceae</taxon>
        <taxon>Paenibacillus</taxon>
    </lineage>
</organism>
<evidence type="ECO:0000313" key="5">
    <source>
        <dbReference type="Proteomes" id="UP000252415"/>
    </source>
</evidence>
<comment type="caution">
    <text evidence="4">The sequence shown here is derived from an EMBL/GenBank/DDBJ whole genome shotgun (WGS) entry which is preliminary data.</text>
</comment>
<dbReference type="EMBL" id="QPJD01000022">
    <property type="protein sequence ID" value="RCW41598.1"/>
    <property type="molecule type" value="Genomic_DNA"/>
</dbReference>
<sequence length="282" mass="32469">MLLQYAKDNEPFDRPDYFSMLKLDGIRLLVSNMDVLKLYTKNMDVTARFPELYSPPISKGTILDGELIVTDEKGHPDWEACMARFQSKKSKNQIQFCAFDILYFKGENVMGLPLEKRLELLEAELEETEFYTRMRVMTGSAVKLFDLVREAGLEGIVLKKRDSKYESRSQPCEPGGKAIRSWSWQKVINYAYSDVMITGYSKKDHNWLIGVPEGERIKPLGTMELGITSQLRKSVWPRLGRSIIGENKDFVFVDPLVSCRVKHRGYYKSGLMRLPVLEEVNS</sequence>
<keyword evidence="2 4" id="KW-0436">Ligase</keyword>
<feature type="domain" description="ATP-dependent DNA ligase family profile" evidence="3">
    <location>
        <begin position="87"/>
        <end position="187"/>
    </location>
</feature>
<dbReference type="GO" id="GO:0006310">
    <property type="term" value="P:DNA recombination"/>
    <property type="evidence" value="ECO:0007669"/>
    <property type="project" value="InterPro"/>
</dbReference>
<evidence type="ECO:0000256" key="1">
    <source>
        <dbReference type="ARBA" id="ARBA00007572"/>
    </source>
</evidence>
<dbReference type="SUPFAM" id="SSF56091">
    <property type="entry name" value="DNA ligase/mRNA capping enzyme, catalytic domain"/>
    <property type="match status" value="1"/>
</dbReference>